<dbReference type="Proteomes" id="UP000694544">
    <property type="component" value="Unplaced"/>
</dbReference>
<dbReference type="GO" id="GO:1990221">
    <property type="term" value="C:L-cysteine desulfurase complex"/>
    <property type="evidence" value="ECO:0007669"/>
    <property type="project" value="TreeGrafter"/>
</dbReference>
<evidence type="ECO:0000313" key="4">
    <source>
        <dbReference type="Ensembl" id="ENSMMSP00000026630.1"/>
    </source>
</evidence>
<feature type="region of interest" description="Disordered" evidence="2">
    <location>
        <begin position="1"/>
        <end position="113"/>
    </location>
</feature>
<accession>A0A8C6FSA3</accession>
<keyword evidence="5" id="KW-1185">Reference proteome</keyword>
<dbReference type="InterPro" id="IPR045297">
    <property type="entry name" value="Complex1_LYR_LYRM4"/>
</dbReference>
<reference evidence="4" key="1">
    <citation type="submission" date="2025-08" db="UniProtKB">
        <authorList>
            <consortium name="Ensembl"/>
        </authorList>
    </citation>
    <scope>IDENTIFICATION</scope>
</reference>
<dbReference type="Pfam" id="PF05347">
    <property type="entry name" value="Complex1_LYR"/>
    <property type="match status" value="1"/>
</dbReference>
<dbReference type="InterPro" id="IPR008011">
    <property type="entry name" value="Complex1_LYR_dom"/>
</dbReference>
<comment type="similarity">
    <text evidence="1">Belongs to the complex I LYR family.</text>
</comment>
<dbReference type="AlphaFoldDB" id="A0A8C6FSA3"/>
<dbReference type="PANTHER" id="PTHR13166">
    <property type="entry name" value="PROTEIN C6ORF149"/>
    <property type="match status" value="1"/>
</dbReference>
<evidence type="ECO:0000313" key="5">
    <source>
        <dbReference type="Proteomes" id="UP000694544"/>
    </source>
</evidence>
<organism evidence="4 5">
    <name type="scientific">Moschus moschiferus</name>
    <name type="common">Siberian musk deer</name>
    <name type="synonym">Moschus sibiricus</name>
    <dbReference type="NCBI Taxonomy" id="68415"/>
    <lineage>
        <taxon>Eukaryota</taxon>
        <taxon>Metazoa</taxon>
        <taxon>Chordata</taxon>
        <taxon>Craniata</taxon>
        <taxon>Vertebrata</taxon>
        <taxon>Euteleostomi</taxon>
        <taxon>Mammalia</taxon>
        <taxon>Eutheria</taxon>
        <taxon>Laurasiatheria</taxon>
        <taxon>Artiodactyla</taxon>
        <taxon>Ruminantia</taxon>
        <taxon>Pecora</taxon>
        <taxon>Moschidae</taxon>
        <taxon>Moschus</taxon>
    </lineage>
</organism>
<dbReference type="CDD" id="cd20264">
    <property type="entry name" value="Complex1_LYR_LYRM4"/>
    <property type="match status" value="1"/>
</dbReference>
<evidence type="ECO:0000259" key="3">
    <source>
        <dbReference type="Pfam" id="PF05347"/>
    </source>
</evidence>
<dbReference type="GO" id="GO:0005739">
    <property type="term" value="C:mitochondrion"/>
    <property type="evidence" value="ECO:0007669"/>
    <property type="project" value="TreeGrafter"/>
</dbReference>
<dbReference type="GeneTree" id="ENSGT00940000157289"/>
<dbReference type="PANTHER" id="PTHR13166:SF7">
    <property type="entry name" value="LYR MOTIF-CONTAINING PROTEIN 4"/>
    <property type="match status" value="1"/>
</dbReference>
<feature type="domain" description="Complex 1 LYR protein" evidence="3">
    <location>
        <begin position="126"/>
        <end position="183"/>
    </location>
</feature>
<protein>
    <recommendedName>
        <fullName evidence="3">Complex 1 LYR protein domain-containing protein</fullName>
    </recommendedName>
</protein>
<dbReference type="Ensembl" id="ENSMMST00000029373.1">
    <property type="protein sequence ID" value="ENSMMSP00000026630.1"/>
    <property type="gene ID" value="ENSMMSG00000020020.1"/>
</dbReference>
<proteinExistence type="inferred from homology"/>
<sequence>PACAARKRGPPSGPGRSARSEGAAPRDPGVGAAAGSPRAGTAPLAVRSPPAPRRAARAPGGGDPRPARGRGAPSPSALRREWAAPGAQSGPRFPRRRRLRGPSLNAGPRGEDPLRAARTMAACSRAQVLDLYRAMLRESKRFGAYNYRTYAIRRIRDAFRENKNVKDPVEIQALVNTAKRNLGIIRRQVHIGQMYSTDKLVIENQEKPRA</sequence>
<evidence type="ECO:0000256" key="2">
    <source>
        <dbReference type="SAM" id="MobiDB-lite"/>
    </source>
</evidence>
<dbReference type="GO" id="GO:0016226">
    <property type="term" value="P:iron-sulfur cluster assembly"/>
    <property type="evidence" value="ECO:0007669"/>
    <property type="project" value="InterPro"/>
</dbReference>
<reference evidence="4" key="2">
    <citation type="submission" date="2025-09" db="UniProtKB">
        <authorList>
            <consortium name="Ensembl"/>
        </authorList>
    </citation>
    <scope>IDENTIFICATION</scope>
</reference>
<dbReference type="InterPro" id="IPR051522">
    <property type="entry name" value="ISC_assembly_LYR"/>
</dbReference>
<name>A0A8C6FSA3_MOSMO</name>
<evidence type="ECO:0000256" key="1">
    <source>
        <dbReference type="ARBA" id="ARBA00009508"/>
    </source>
</evidence>